<evidence type="ECO:0000259" key="1">
    <source>
        <dbReference type="Pfam" id="PF07858"/>
    </source>
</evidence>
<dbReference type="RefSeq" id="WP_264071271.1">
    <property type="nucleotide sequence ID" value="NZ_JACKTY010000048.1"/>
</dbReference>
<evidence type="ECO:0000313" key="3">
    <source>
        <dbReference type="Proteomes" id="UP001526201"/>
    </source>
</evidence>
<accession>A0ABT3CL78</accession>
<evidence type="ECO:0000313" key="2">
    <source>
        <dbReference type="EMBL" id="MCV7229996.1"/>
    </source>
</evidence>
<dbReference type="InterPro" id="IPR032710">
    <property type="entry name" value="NTF2-like_dom_sf"/>
</dbReference>
<dbReference type="EMBL" id="JACKTY010000048">
    <property type="protein sequence ID" value="MCV7229996.1"/>
    <property type="molecule type" value="Genomic_DNA"/>
</dbReference>
<keyword evidence="3" id="KW-1185">Reference proteome</keyword>
<dbReference type="Gene3D" id="3.10.450.50">
    <property type="match status" value="1"/>
</dbReference>
<dbReference type="Proteomes" id="UP001526201">
    <property type="component" value="Unassembled WGS sequence"/>
</dbReference>
<organism evidence="2 3">
    <name type="scientific">Mycolicibacterium komossense</name>
    <dbReference type="NCBI Taxonomy" id="1779"/>
    <lineage>
        <taxon>Bacteria</taxon>
        <taxon>Bacillati</taxon>
        <taxon>Actinomycetota</taxon>
        <taxon>Actinomycetes</taxon>
        <taxon>Mycobacteriales</taxon>
        <taxon>Mycobacteriaceae</taxon>
        <taxon>Mycolicibacterium</taxon>
    </lineage>
</organism>
<dbReference type="SUPFAM" id="SSF54427">
    <property type="entry name" value="NTF2-like"/>
    <property type="match status" value="1"/>
</dbReference>
<feature type="domain" description="Limonene-1,2-epoxide hydrolase" evidence="1">
    <location>
        <begin position="36"/>
        <end position="127"/>
    </location>
</feature>
<protein>
    <recommendedName>
        <fullName evidence="1">Limonene-1,2-epoxide hydrolase domain-containing protein</fullName>
    </recommendedName>
</protein>
<name>A0ABT3CL78_9MYCO</name>
<reference evidence="2 3" key="1">
    <citation type="journal article" date="2022" name="BMC Genomics">
        <title>Comparative genome analysis of mycobacteria focusing on tRNA and non-coding RNA.</title>
        <authorList>
            <person name="Behra P.R.K."/>
            <person name="Pettersson B.M.F."/>
            <person name="Ramesh M."/>
            <person name="Das S."/>
            <person name="Dasgupta S."/>
            <person name="Kirsebom L.A."/>
        </authorList>
    </citation>
    <scope>NUCLEOTIDE SEQUENCE [LARGE SCALE GENOMIC DNA]</scope>
    <source>
        <strain evidence="2 3">DSM 44078</strain>
    </source>
</reference>
<dbReference type="Pfam" id="PF07858">
    <property type="entry name" value="LEH"/>
    <property type="match status" value="1"/>
</dbReference>
<sequence>MTATQDVQAHFQSWGTGFDQLCVSFRAMLGTQGEWIAGPPPIPMTTGGDEAVGLLEGFRDSYDLATIDVDVLHLGESDGVVYSERIDHLVDSTGTRFISLPVAGIMRLDESGQIAYWRDYWDMREFLELPTA</sequence>
<proteinExistence type="predicted"/>
<gene>
    <name evidence="2" type="ORF">H7J73_28700</name>
</gene>
<comment type="caution">
    <text evidence="2">The sequence shown here is derived from an EMBL/GenBank/DDBJ whole genome shotgun (WGS) entry which is preliminary data.</text>
</comment>
<dbReference type="InterPro" id="IPR013100">
    <property type="entry name" value="LEH"/>
</dbReference>